<proteinExistence type="inferred from homology"/>
<dbReference type="PROSITE" id="PS00216">
    <property type="entry name" value="SUGAR_TRANSPORT_1"/>
    <property type="match status" value="1"/>
</dbReference>
<dbReference type="NCBIfam" id="TIGR01299">
    <property type="entry name" value="synapt_SV2"/>
    <property type="match status" value="1"/>
</dbReference>
<evidence type="ECO:0000256" key="3">
    <source>
        <dbReference type="ARBA" id="ARBA00022448"/>
    </source>
</evidence>
<dbReference type="EMBL" id="JADDUC010000003">
    <property type="protein sequence ID" value="KAG0135604.1"/>
    <property type="molecule type" value="Genomic_DNA"/>
</dbReference>
<dbReference type="GO" id="GO:0006836">
    <property type="term" value="P:neurotransmitter transport"/>
    <property type="evidence" value="ECO:0007669"/>
    <property type="project" value="UniProtKB-KW"/>
</dbReference>
<dbReference type="GO" id="GO:0007268">
    <property type="term" value="P:chemical synaptic transmission"/>
    <property type="evidence" value="ECO:0007669"/>
    <property type="project" value="InterPro"/>
</dbReference>
<reference evidence="16" key="3">
    <citation type="submission" date="2022-01" db="EMBL/GenBank/DDBJ databases">
        <authorList>
            <person name="Rubenstein D.R."/>
        </authorList>
    </citation>
    <scope>NUCLEOTIDE SEQUENCE</scope>
    <source>
        <strain evidence="16">SS15</strain>
        <tissue evidence="16">Liver</tissue>
    </source>
</reference>
<organism evidence="15">
    <name type="scientific">Lamprotornis superbus</name>
    <dbReference type="NCBI Taxonomy" id="245042"/>
    <lineage>
        <taxon>Eukaryota</taxon>
        <taxon>Metazoa</taxon>
        <taxon>Chordata</taxon>
        <taxon>Craniata</taxon>
        <taxon>Vertebrata</taxon>
        <taxon>Euteleostomi</taxon>
        <taxon>Archelosauria</taxon>
        <taxon>Archosauria</taxon>
        <taxon>Dinosauria</taxon>
        <taxon>Saurischia</taxon>
        <taxon>Theropoda</taxon>
        <taxon>Coelurosauria</taxon>
        <taxon>Aves</taxon>
        <taxon>Neognathae</taxon>
        <taxon>Neoaves</taxon>
        <taxon>Telluraves</taxon>
        <taxon>Australaves</taxon>
        <taxon>Passeriformes</taxon>
        <taxon>Sturnidae</taxon>
        <taxon>Lamprotornis</taxon>
    </lineage>
</organism>
<keyword evidence="17" id="KW-1185">Reference proteome</keyword>
<dbReference type="SUPFAM" id="SSF103473">
    <property type="entry name" value="MFS general substrate transporter"/>
    <property type="match status" value="2"/>
</dbReference>
<dbReference type="Pfam" id="PF00083">
    <property type="entry name" value="Sugar_tr"/>
    <property type="match status" value="1"/>
</dbReference>
<dbReference type="EMBL" id="JADDUC020000013">
    <property type="protein sequence ID" value="KAI1235202.1"/>
    <property type="molecule type" value="Genomic_DNA"/>
</dbReference>
<evidence type="ECO:0000256" key="11">
    <source>
        <dbReference type="ARBA" id="ARBA00023329"/>
    </source>
</evidence>
<dbReference type="PROSITE" id="PS00217">
    <property type="entry name" value="SUGAR_TRANSPORT_2"/>
    <property type="match status" value="1"/>
</dbReference>
<dbReference type="PROSITE" id="PS50850">
    <property type="entry name" value="MFS"/>
    <property type="match status" value="1"/>
</dbReference>
<dbReference type="GO" id="GO:0043005">
    <property type="term" value="C:neuron projection"/>
    <property type="evidence" value="ECO:0007669"/>
    <property type="project" value="TreeGrafter"/>
</dbReference>
<keyword evidence="7 13" id="KW-1133">Transmembrane helix</keyword>
<dbReference type="GO" id="GO:0022857">
    <property type="term" value="F:transmembrane transporter activity"/>
    <property type="evidence" value="ECO:0007669"/>
    <property type="project" value="InterPro"/>
</dbReference>
<evidence type="ECO:0000256" key="5">
    <source>
        <dbReference type="ARBA" id="ARBA00022692"/>
    </source>
</evidence>
<dbReference type="Pfam" id="PF07690">
    <property type="entry name" value="MFS_1"/>
    <property type="match status" value="1"/>
</dbReference>
<evidence type="ECO:0000256" key="9">
    <source>
        <dbReference type="ARBA" id="ARBA00023136"/>
    </source>
</evidence>
<reference evidence="16 17" key="2">
    <citation type="journal article" date="2021" name="J. Hered.">
        <title>Feather Gene Expression Elucidates the Developmental Basis of Plumage Iridescence in African Starlings.</title>
        <authorList>
            <person name="Rubenstein D.R."/>
            <person name="Corvelo A."/>
            <person name="MacManes M.D."/>
            <person name="Maia R."/>
            <person name="Narzisi G."/>
            <person name="Rousaki A."/>
            <person name="Vandenabeele P."/>
            <person name="Shawkey M.D."/>
            <person name="Solomon J."/>
        </authorList>
    </citation>
    <scope>NUCLEOTIDE SEQUENCE [LARGE SCALE GENOMIC DNA]</scope>
    <source>
        <strain evidence="16">SS15</strain>
    </source>
</reference>
<keyword evidence="11" id="KW-0968">Cytoplasmic vesicle</keyword>
<evidence type="ECO:0000259" key="14">
    <source>
        <dbReference type="PROSITE" id="PS50850"/>
    </source>
</evidence>
<comment type="similarity">
    <text evidence="2">Belongs to the major facilitator superfamily.</text>
</comment>
<feature type="transmembrane region" description="Helical" evidence="13">
    <location>
        <begin position="703"/>
        <end position="726"/>
    </location>
</feature>
<evidence type="ECO:0000313" key="16">
    <source>
        <dbReference type="EMBL" id="KAI1235202.1"/>
    </source>
</evidence>
<dbReference type="AlphaFoldDB" id="A0A835P283"/>
<feature type="transmembrane region" description="Helical" evidence="13">
    <location>
        <begin position="320"/>
        <end position="338"/>
    </location>
</feature>
<dbReference type="Gene3D" id="2.160.20.80">
    <property type="entry name" value="E3 ubiquitin-protein ligase SopA"/>
    <property type="match status" value="1"/>
</dbReference>
<feature type="transmembrane region" description="Helical" evidence="13">
    <location>
        <begin position="344"/>
        <end position="368"/>
    </location>
</feature>
<evidence type="ECO:0000256" key="13">
    <source>
        <dbReference type="SAM" id="Phobius"/>
    </source>
</evidence>
<evidence type="ECO:0000256" key="10">
    <source>
        <dbReference type="ARBA" id="ARBA00023180"/>
    </source>
</evidence>
<dbReference type="InterPro" id="IPR011701">
    <property type="entry name" value="MFS"/>
</dbReference>
<evidence type="ECO:0000256" key="6">
    <source>
        <dbReference type="ARBA" id="ARBA00022775"/>
    </source>
</evidence>
<keyword evidence="3" id="KW-0813">Transport</keyword>
<dbReference type="InterPro" id="IPR005829">
    <property type="entry name" value="Sugar_transporter_CS"/>
</dbReference>
<keyword evidence="4" id="KW-0597">Phosphoprotein</keyword>
<evidence type="ECO:0000256" key="7">
    <source>
        <dbReference type="ARBA" id="ARBA00022989"/>
    </source>
</evidence>
<dbReference type="SUPFAM" id="SSF141571">
    <property type="entry name" value="Pentapeptide repeat-like"/>
    <property type="match status" value="1"/>
</dbReference>
<feature type="transmembrane region" description="Helical" evidence="13">
    <location>
        <begin position="733"/>
        <end position="753"/>
    </location>
</feature>
<dbReference type="Gene3D" id="1.20.1250.20">
    <property type="entry name" value="MFS general substrate transporter like domains"/>
    <property type="match status" value="2"/>
</dbReference>
<keyword evidence="8" id="KW-0770">Synapse</keyword>
<feature type="transmembrane region" description="Helical" evidence="13">
    <location>
        <begin position="792"/>
        <end position="815"/>
    </location>
</feature>
<keyword evidence="5 13" id="KW-0812">Transmembrane</keyword>
<evidence type="ECO:0000313" key="15">
    <source>
        <dbReference type="EMBL" id="KAG0135604.1"/>
    </source>
</evidence>
<feature type="non-terminal residue" evidence="15">
    <location>
        <position position="850"/>
    </location>
</feature>
<keyword evidence="10" id="KW-0325">Glycoprotein</keyword>
<evidence type="ECO:0000256" key="1">
    <source>
        <dbReference type="ARBA" id="ARBA00004644"/>
    </source>
</evidence>
<dbReference type="GO" id="GO:0030672">
    <property type="term" value="C:synaptic vesicle membrane"/>
    <property type="evidence" value="ECO:0007669"/>
    <property type="project" value="UniProtKB-SubCell"/>
</dbReference>
<name>A0A835P283_9PASS</name>
<feature type="transmembrane region" description="Helical" evidence="13">
    <location>
        <begin position="821"/>
        <end position="841"/>
    </location>
</feature>
<dbReference type="Pfam" id="PF23894">
    <property type="entry name" value="LD_SV2"/>
    <property type="match status" value="2"/>
</dbReference>
<feature type="transmembrane region" description="Helical" evidence="13">
    <location>
        <begin position="759"/>
        <end position="780"/>
    </location>
</feature>
<dbReference type="InterPro" id="IPR005828">
    <property type="entry name" value="MFS_sugar_transport-like"/>
</dbReference>
<dbReference type="PANTHER" id="PTHR23511">
    <property type="entry name" value="SYNAPTIC VESICLE GLYCOPROTEIN 2"/>
    <property type="match status" value="1"/>
</dbReference>
<reference evidence="15" key="1">
    <citation type="submission" date="2020-10" db="EMBL/GenBank/DDBJ databases">
        <title>Feather gene expression reveals the developmental basis of iridescence in African starlings.</title>
        <authorList>
            <person name="Rubenstein D.R."/>
        </authorList>
    </citation>
    <scope>NUCLEOTIDE SEQUENCE</scope>
    <source>
        <strain evidence="15">SS15</strain>
        <tissue evidence="15">Liver</tissue>
    </source>
</reference>
<evidence type="ECO:0000256" key="8">
    <source>
        <dbReference type="ARBA" id="ARBA00023018"/>
    </source>
</evidence>
<gene>
    <name evidence="16" type="ORF">IHE44_0002839</name>
    <name evidence="15" type="ORF">IHE44_005146</name>
</gene>
<feature type="transmembrane region" description="Helical" evidence="13">
    <location>
        <begin position="422"/>
        <end position="441"/>
    </location>
</feature>
<comment type="subcellular location">
    <subcellularLocation>
        <location evidence="1">Cytoplasmic vesicle</location>
        <location evidence="1">Secretory vesicle</location>
        <location evidence="1">Synaptic vesicle membrane</location>
        <topology evidence="1">Multi-pass membrane protein</topology>
    </subcellularLocation>
</comment>
<evidence type="ECO:0000313" key="17">
    <source>
        <dbReference type="Proteomes" id="UP000618051"/>
    </source>
</evidence>
<dbReference type="InterPro" id="IPR022308">
    <property type="entry name" value="SV2"/>
</dbReference>
<evidence type="ECO:0000256" key="2">
    <source>
        <dbReference type="ARBA" id="ARBA00008335"/>
    </source>
</evidence>
<keyword evidence="6" id="KW-0532">Neurotransmitter transport</keyword>
<dbReference type="InterPro" id="IPR020846">
    <property type="entry name" value="MFS_dom"/>
</dbReference>
<accession>A0A835P283</accession>
<evidence type="ECO:0000256" key="4">
    <source>
        <dbReference type="ARBA" id="ARBA00022553"/>
    </source>
</evidence>
<feature type="transmembrane region" description="Helical" evidence="13">
    <location>
        <begin position="292"/>
        <end position="313"/>
    </location>
</feature>
<feature type="transmembrane region" description="Helical" evidence="13">
    <location>
        <begin position="535"/>
        <end position="555"/>
    </location>
</feature>
<dbReference type="Proteomes" id="UP000618051">
    <property type="component" value="Unassembled WGS sequence"/>
</dbReference>
<protein>
    <submittedName>
        <fullName evidence="16">Synaptic vesicle glycoprotein 2B</fullName>
    </submittedName>
</protein>
<evidence type="ECO:0000256" key="12">
    <source>
        <dbReference type="SAM" id="MobiDB-lite"/>
    </source>
</evidence>
<sequence>DSPGVSSECQGIEETPVEEVKVRIECKVCGRNSVEGFPLDGKSSLAAEVVVQTPMDTPRYPQTPPFPQGAGRGFSGLSGAAEPAAPCPAFPAVIAESNQCVHITPYQTSLFYILMQNISCLKMESITVHRNSRMDDGYRNTNQLSDDYRYQDGSYDTPNDGYYRGGDEPGQEEDAQSDVTEGHDEDDEVYEGEYQGIPHPDDIKEKQKKRGPAVDDEYRDRADLMAERMEDEEQLAHQYENIIEECGHGRFQWTLFFVLGLALMADGVEVFVVGFVLPSAEKDMCLSSSNKGMLGLIVYLGMMVGAVLLGGLADKLGRKQCLIISLAINAAFAFLSSFVQGYGFFLFCRLISGLGIGGTLPIVFAYFSEFLSREKRGEHLSWLCMFWMIGGIYASAMAWSIIPHYGWGFSMGTKYHFHSWRVFVLVCALPCIASLVALKFMPESPRFLLEIGKHDEAWMILKQVHDTNMRAKGEPERVFTVSYIKTPKQVDEFIEIQSSTGTWYQRWLVRITTTLKQVWDNVLYCLTAQYRMNTLMLAVVWFTMALSYYGLIVWFPDMIRYFQDEAYESRVKIFDEEEVSHFTFNFTLENQIHRNGEYRNDNHCTLYSVENILKHRVKFCFLPHRFIGMKFKEVRFEDSLFEDCYFEDVRSSETFFENCTIISTVFYDTDLYEHKFINCRLINSTFMKEKEGCHIDFEEDNDFLIYLVSFLGSLSVLPGNIISALLMDKIGRIKMIGGSMLISAVCCFFLFFGNSESAMIGWQCLFCGASIAAWNALDVITVELYPTDKRATAFGILNGLCKFGAILGNSIFSSFVGITKVVPILLASSALVGGGLLALRLPETREQVLM</sequence>
<comment type="caution">
    <text evidence="15">The sequence shown here is derived from an EMBL/GenBank/DDBJ whole genome shotgun (WGS) entry which is preliminary data.</text>
</comment>
<feature type="transmembrane region" description="Helical" evidence="13">
    <location>
        <begin position="255"/>
        <end position="280"/>
    </location>
</feature>
<keyword evidence="9 13" id="KW-0472">Membrane</keyword>
<dbReference type="InterPro" id="IPR055415">
    <property type="entry name" value="LD_SV2"/>
</dbReference>
<feature type="region of interest" description="Disordered" evidence="12">
    <location>
        <begin position="133"/>
        <end position="216"/>
    </location>
</feature>
<feature type="transmembrane region" description="Helical" evidence="13">
    <location>
        <begin position="380"/>
        <end position="402"/>
    </location>
</feature>
<dbReference type="FunFam" id="1.20.1250.20:FF:000014">
    <property type="entry name" value="synaptic vesicle glycoprotein 2A"/>
    <property type="match status" value="1"/>
</dbReference>
<dbReference type="InterPro" id="IPR036259">
    <property type="entry name" value="MFS_trans_sf"/>
</dbReference>
<dbReference type="OrthoDB" id="433512at2759"/>
<dbReference type="FunFam" id="1.20.1250.20:FF:000009">
    <property type="entry name" value="Synaptic vesicle glycoprotein 2A"/>
    <property type="match status" value="1"/>
</dbReference>
<feature type="domain" description="Major facilitator superfamily (MFS) profile" evidence="14">
    <location>
        <begin position="255"/>
        <end position="845"/>
    </location>
</feature>
<dbReference type="PANTHER" id="PTHR23511:SF2">
    <property type="entry name" value="SYNAPTIC VESICLE GLYCOPROTEIN 2B"/>
    <property type="match status" value="1"/>
</dbReference>